<name>A0A915JJC7_ROMCU</name>
<proteinExistence type="predicted"/>
<keyword evidence="2" id="KW-1185">Reference proteome</keyword>
<dbReference type="Proteomes" id="UP000887565">
    <property type="component" value="Unplaced"/>
</dbReference>
<reference evidence="3" key="1">
    <citation type="submission" date="2022-11" db="UniProtKB">
        <authorList>
            <consortium name="WormBaseParasite"/>
        </authorList>
    </citation>
    <scope>IDENTIFICATION</scope>
</reference>
<evidence type="ECO:0000256" key="1">
    <source>
        <dbReference type="SAM" id="MobiDB-lite"/>
    </source>
</evidence>
<feature type="region of interest" description="Disordered" evidence="1">
    <location>
        <begin position="1"/>
        <end position="46"/>
    </location>
</feature>
<dbReference type="AlphaFoldDB" id="A0A915JJC7"/>
<evidence type="ECO:0000313" key="3">
    <source>
        <dbReference type="WBParaSite" id="nRc.2.0.1.t26269-RA"/>
    </source>
</evidence>
<accession>A0A915JJC7</accession>
<evidence type="ECO:0000313" key="2">
    <source>
        <dbReference type="Proteomes" id="UP000887565"/>
    </source>
</evidence>
<sequence length="46" mass="4985">MSNDDEPQLDNGNMDNDGAFENDDNMDHVGGIVNDLNDDGSEGVWS</sequence>
<feature type="compositionally biased region" description="Acidic residues" evidence="1">
    <location>
        <begin position="36"/>
        <end position="46"/>
    </location>
</feature>
<dbReference type="WBParaSite" id="nRc.2.0.1.t26269-RA">
    <property type="protein sequence ID" value="nRc.2.0.1.t26269-RA"/>
    <property type="gene ID" value="nRc.2.0.1.g26269"/>
</dbReference>
<organism evidence="2 3">
    <name type="scientific">Romanomermis culicivorax</name>
    <name type="common">Nematode worm</name>
    <dbReference type="NCBI Taxonomy" id="13658"/>
    <lineage>
        <taxon>Eukaryota</taxon>
        <taxon>Metazoa</taxon>
        <taxon>Ecdysozoa</taxon>
        <taxon>Nematoda</taxon>
        <taxon>Enoplea</taxon>
        <taxon>Dorylaimia</taxon>
        <taxon>Mermithida</taxon>
        <taxon>Mermithoidea</taxon>
        <taxon>Mermithidae</taxon>
        <taxon>Romanomermis</taxon>
    </lineage>
</organism>
<protein>
    <submittedName>
        <fullName evidence="3">Uncharacterized protein</fullName>
    </submittedName>
</protein>